<name>A0ACC3AMT4_9EURO</name>
<evidence type="ECO:0000313" key="2">
    <source>
        <dbReference type="Proteomes" id="UP001177260"/>
    </source>
</evidence>
<organism evidence="1 2">
    <name type="scientific">Aspergillus melleus</name>
    <dbReference type="NCBI Taxonomy" id="138277"/>
    <lineage>
        <taxon>Eukaryota</taxon>
        <taxon>Fungi</taxon>
        <taxon>Dikarya</taxon>
        <taxon>Ascomycota</taxon>
        <taxon>Pezizomycotina</taxon>
        <taxon>Eurotiomycetes</taxon>
        <taxon>Eurotiomycetidae</taxon>
        <taxon>Eurotiales</taxon>
        <taxon>Aspergillaceae</taxon>
        <taxon>Aspergillus</taxon>
        <taxon>Aspergillus subgen. Circumdati</taxon>
    </lineage>
</organism>
<dbReference type="EMBL" id="JAOPJF010000128">
    <property type="protein sequence ID" value="KAK1138806.1"/>
    <property type="molecule type" value="Genomic_DNA"/>
</dbReference>
<gene>
    <name evidence="1" type="ORF">N8T08_001767</name>
</gene>
<reference evidence="1 2" key="1">
    <citation type="journal article" date="2023" name="ACS Omega">
        <title>Identification of the Neoaspergillic Acid Biosynthesis Gene Cluster by Establishing an In Vitro CRISPR-Ribonucleoprotein Genetic System in Aspergillus melleus.</title>
        <authorList>
            <person name="Yuan B."/>
            <person name="Grau M.F."/>
            <person name="Murata R.M."/>
            <person name="Torok T."/>
            <person name="Venkateswaran K."/>
            <person name="Stajich J.E."/>
            <person name="Wang C.C.C."/>
        </authorList>
    </citation>
    <scope>NUCLEOTIDE SEQUENCE [LARGE SCALE GENOMIC DNA]</scope>
    <source>
        <strain evidence="1 2">IMV 1140</strain>
    </source>
</reference>
<protein>
    <submittedName>
        <fullName evidence="1">Uncharacterized protein</fullName>
    </submittedName>
</protein>
<accession>A0ACC3AMT4</accession>
<dbReference type="Proteomes" id="UP001177260">
    <property type="component" value="Unassembled WGS sequence"/>
</dbReference>
<keyword evidence="2" id="KW-1185">Reference proteome</keyword>
<proteinExistence type="predicted"/>
<comment type="caution">
    <text evidence="1">The sequence shown here is derived from an EMBL/GenBank/DDBJ whole genome shotgun (WGS) entry which is preliminary data.</text>
</comment>
<evidence type="ECO:0000313" key="1">
    <source>
        <dbReference type="EMBL" id="KAK1138806.1"/>
    </source>
</evidence>
<sequence>MSHEGKLHPTLDHIVILVSHKTLLGLSDSLHKLFTVAPGGNHADGLTSNKLVLLKDGVYIEFIAFFDHVDPERRKQHRWGNLKENTLIDWAFTFPPGGDFDAVKQRVLDINTGLHYQEPEAWGRKRNDGTMLEWRLSAPVDSQDHPVQGLIPFWVLDKTPRELRVPFEAQPELTDHPCRATGVSSLSVTVPYGQTSNVRKVYEAIYGLSARNQWPYEVPLDRNAGMHCVSFVEDAEMAITLTFSGPERNQVEVLPGLVFKIE</sequence>